<accession>A0ABU4TRK7</accession>
<sequence length="90" mass="9663">MSNALNDVTVDDVIATVTKLVAAEFGLPENEIGADADLSSLEGSDSVKVLRTVAKLERTYDVELEDDQVFGLKTVRDAAQLVIAVLGEQR</sequence>
<gene>
    <name evidence="2" type="ORF">SK571_16185</name>
</gene>
<name>A0ABU4TRK7_9PSEU</name>
<comment type="caution">
    <text evidence="2">The sequence shown here is derived from an EMBL/GenBank/DDBJ whole genome shotgun (WGS) entry which is preliminary data.</text>
</comment>
<evidence type="ECO:0000259" key="1">
    <source>
        <dbReference type="PROSITE" id="PS50075"/>
    </source>
</evidence>
<proteinExistence type="predicted"/>
<organism evidence="2 3">
    <name type="scientific">Lentzea kristufekii</name>
    <dbReference type="NCBI Taxonomy" id="3095430"/>
    <lineage>
        <taxon>Bacteria</taxon>
        <taxon>Bacillati</taxon>
        <taxon>Actinomycetota</taxon>
        <taxon>Actinomycetes</taxon>
        <taxon>Pseudonocardiales</taxon>
        <taxon>Pseudonocardiaceae</taxon>
        <taxon>Lentzea</taxon>
    </lineage>
</organism>
<keyword evidence="3" id="KW-1185">Reference proteome</keyword>
<evidence type="ECO:0000313" key="2">
    <source>
        <dbReference type="EMBL" id="MDX8050929.1"/>
    </source>
</evidence>
<dbReference type="InterPro" id="IPR036736">
    <property type="entry name" value="ACP-like_sf"/>
</dbReference>
<feature type="domain" description="Carrier" evidence="1">
    <location>
        <begin position="8"/>
        <end position="86"/>
    </location>
</feature>
<dbReference type="Proteomes" id="UP001271792">
    <property type="component" value="Unassembled WGS sequence"/>
</dbReference>
<dbReference type="Gene3D" id="1.10.1200.10">
    <property type="entry name" value="ACP-like"/>
    <property type="match status" value="1"/>
</dbReference>
<evidence type="ECO:0000313" key="3">
    <source>
        <dbReference type="Proteomes" id="UP001271792"/>
    </source>
</evidence>
<dbReference type="Pfam" id="PF00550">
    <property type="entry name" value="PP-binding"/>
    <property type="match status" value="1"/>
</dbReference>
<dbReference type="PROSITE" id="PS50075">
    <property type="entry name" value="CARRIER"/>
    <property type="match status" value="1"/>
</dbReference>
<dbReference type="InterPro" id="IPR009081">
    <property type="entry name" value="PP-bd_ACP"/>
</dbReference>
<dbReference type="RefSeq" id="WP_319984905.1">
    <property type="nucleotide sequence ID" value="NZ_JAXAVV010000007.1"/>
</dbReference>
<reference evidence="2 3" key="1">
    <citation type="submission" date="2023-11" db="EMBL/GenBank/DDBJ databases">
        <title>Lentzea sokolovensis, sp. nov., Lentzea kristufkii, sp. nov., and Lentzea miocenensis, sp. nov., rare actinobacteria from Sokolov Coal Basin, Miocene lacustrine sediment, Czech Republic.</title>
        <authorList>
            <person name="Lara A."/>
            <person name="Kotroba L."/>
            <person name="Nouioui I."/>
            <person name="Neumann-Schaal M."/>
            <person name="Mast Y."/>
            <person name="Chronakova A."/>
        </authorList>
    </citation>
    <scope>NUCLEOTIDE SEQUENCE [LARGE SCALE GENOMIC DNA]</scope>
    <source>
        <strain evidence="2 3">BCCO 10_0798</strain>
    </source>
</reference>
<dbReference type="SUPFAM" id="SSF47336">
    <property type="entry name" value="ACP-like"/>
    <property type="match status" value="1"/>
</dbReference>
<protein>
    <submittedName>
        <fullName evidence="2">Acyl carrier protein</fullName>
    </submittedName>
</protein>
<dbReference type="EMBL" id="JAXAVV010000007">
    <property type="protein sequence ID" value="MDX8050929.1"/>
    <property type="molecule type" value="Genomic_DNA"/>
</dbReference>